<comment type="caution">
    <text evidence="3">The sequence shown here is derived from an EMBL/GenBank/DDBJ whole genome shotgun (WGS) entry which is preliminary data.</text>
</comment>
<evidence type="ECO:0000313" key="4">
    <source>
        <dbReference type="Proteomes" id="UP000017247"/>
    </source>
</evidence>
<evidence type="ECO:0000256" key="1">
    <source>
        <dbReference type="ARBA" id="ARBA00004141"/>
    </source>
</evidence>
<dbReference type="Gene3D" id="1.20.1110.10">
    <property type="entry name" value="Calcium-transporting ATPase, transmembrane domain"/>
    <property type="match status" value="1"/>
</dbReference>
<dbReference type="EC" id="3.6.3.-" evidence="3"/>
<dbReference type="InterPro" id="IPR059000">
    <property type="entry name" value="ATPase_P-type_domA"/>
</dbReference>
<feature type="domain" description="P-type ATPase A" evidence="2">
    <location>
        <begin position="4"/>
        <end position="39"/>
    </location>
</feature>
<dbReference type="SUPFAM" id="SSF81653">
    <property type="entry name" value="Calcium ATPase, transduction domain A"/>
    <property type="match status" value="1"/>
</dbReference>
<proteinExistence type="predicted"/>
<reference evidence="3" key="1">
    <citation type="submission" date="2013-09" db="EMBL/GenBank/DDBJ databases">
        <title>Draft Genome Sequence of five Lactobacillus helveticus strains CIRM-BIA 101T, 103, 104, 951 and 953 isolated from milk product.</title>
        <authorList>
            <person name="Valence F."/>
            <person name="Chuat V."/>
            <person name="Ma L."/>
            <person name="Creno S."/>
            <person name="Falentin H."/>
            <person name="Lortal S."/>
            <person name="Bizet C."/>
            <person name="Clermont D."/>
            <person name="Loux V."/>
            <person name="Bouchier C."/>
            <person name="Cousin S."/>
        </authorList>
    </citation>
    <scope>NUCLEOTIDE SEQUENCE [LARGE SCALE GENOMIC DNA]</scope>
    <source>
        <strain evidence="3">CIRM-BIA 104</strain>
    </source>
</reference>
<organism evidence="3 4">
    <name type="scientific">Lactobacillus helveticus CIRM-BIA 104</name>
    <dbReference type="NCBI Taxonomy" id="1226333"/>
    <lineage>
        <taxon>Bacteria</taxon>
        <taxon>Bacillati</taxon>
        <taxon>Bacillota</taxon>
        <taxon>Bacilli</taxon>
        <taxon>Lactobacillales</taxon>
        <taxon>Lactobacillaceae</taxon>
        <taxon>Lactobacillus</taxon>
    </lineage>
</organism>
<dbReference type="GO" id="GO:0016787">
    <property type="term" value="F:hydrolase activity"/>
    <property type="evidence" value="ECO:0007669"/>
    <property type="project" value="UniProtKB-KW"/>
</dbReference>
<accession>U6FD59</accession>
<dbReference type="InterPro" id="IPR008250">
    <property type="entry name" value="ATPase_P-typ_transduc_dom_A_sf"/>
</dbReference>
<evidence type="ECO:0000313" key="3">
    <source>
        <dbReference type="EMBL" id="CDI61224.1"/>
    </source>
</evidence>
<dbReference type="Pfam" id="PF00122">
    <property type="entry name" value="E1-E2_ATPase"/>
    <property type="match status" value="1"/>
</dbReference>
<comment type="subcellular location">
    <subcellularLocation>
        <location evidence="1">Membrane</location>
        <topology evidence="1">Multi-pass membrane protein</topology>
    </subcellularLocation>
</comment>
<dbReference type="EMBL" id="CBUL010000181">
    <property type="protein sequence ID" value="CDI61224.1"/>
    <property type="molecule type" value="Genomic_DNA"/>
</dbReference>
<sequence length="86" mass="9654">MADRINMAYSSTNVTYGRGEGIVVGTGMNTEVGKIATMLNNADETDTPLKENRQDLNDYDFGYLCDCFRCRDVHQARHRANECLAD</sequence>
<dbReference type="AlphaFoldDB" id="U6FD59"/>
<dbReference type="Gene3D" id="2.70.150.10">
    <property type="entry name" value="Calcium-transporting ATPase, cytoplasmic transduction domain A"/>
    <property type="match status" value="1"/>
</dbReference>
<evidence type="ECO:0000259" key="2">
    <source>
        <dbReference type="Pfam" id="PF00122"/>
    </source>
</evidence>
<gene>
    <name evidence="3" type="ORF">LHCIRMBIA104_01890</name>
</gene>
<protein>
    <submittedName>
        <fullName evidence="3">P-type cation-transporting ATPase</fullName>
        <ecNumber evidence="3">3.6.3.-</ecNumber>
    </submittedName>
</protein>
<name>U6FD59_LACHE</name>
<dbReference type="HOGENOM" id="CLU_2585260_0_0_9"/>
<dbReference type="Proteomes" id="UP000017247">
    <property type="component" value="Unassembled WGS sequence"/>
</dbReference>
<keyword evidence="3" id="KW-0378">Hydrolase</keyword>